<dbReference type="Gene3D" id="3.40.50.800">
    <property type="entry name" value="Anticodon-binding domain"/>
    <property type="match status" value="1"/>
</dbReference>
<evidence type="ECO:0000256" key="8">
    <source>
        <dbReference type="ARBA" id="ARBA00030619"/>
    </source>
</evidence>
<keyword evidence="7" id="KW-0030">Aminoacyl-tRNA synthetase</keyword>
<keyword evidence="5" id="KW-0067">ATP-binding</keyword>
<dbReference type="InterPro" id="IPR041715">
    <property type="entry name" value="HisRS-like_core"/>
</dbReference>
<evidence type="ECO:0000256" key="9">
    <source>
        <dbReference type="ARBA" id="ARBA00047639"/>
    </source>
</evidence>
<dbReference type="InterPro" id="IPR036621">
    <property type="entry name" value="Anticodon-bd_dom_sf"/>
</dbReference>
<dbReference type="GO" id="GO:0005737">
    <property type="term" value="C:cytoplasm"/>
    <property type="evidence" value="ECO:0007669"/>
    <property type="project" value="InterPro"/>
</dbReference>
<organism evidence="12">
    <name type="scientific">marine sediment metagenome</name>
    <dbReference type="NCBI Taxonomy" id="412755"/>
    <lineage>
        <taxon>unclassified sequences</taxon>
        <taxon>metagenomes</taxon>
        <taxon>ecological metagenomes</taxon>
    </lineage>
</organism>
<evidence type="ECO:0000256" key="5">
    <source>
        <dbReference type="ARBA" id="ARBA00022840"/>
    </source>
</evidence>
<dbReference type="GO" id="GO:0005524">
    <property type="term" value="F:ATP binding"/>
    <property type="evidence" value="ECO:0007669"/>
    <property type="project" value="UniProtKB-KW"/>
</dbReference>
<dbReference type="PANTHER" id="PTHR43707:SF1">
    <property type="entry name" value="HISTIDINE--TRNA LIGASE, MITOCHONDRIAL-RELATED"/>
    <property type="match status" value="1"/>
</dbReference>
<evidence type="ECO:0000256" key="1">
    <source>
        <dbReference type="ARBA" id="ARBA00008226"/>
    </source>
</evidence>
<dbReference type="SUPFAM" id="SSF55681">
    <property type="entry name" value="Class II aaRS and biotin synthetases"/>
    <property type="match status" value="1"/>
</dbReference>
<proteinExistence type="inferred from homology"/>
<dbReference type="Gene3D" id="3.30.930.10">
    <property type="entry name" value="Bira Bifunctional Protein, Domain 2"/>
    <property type="match status" value="1"/>
</dbReference>
<evidence type="ECO:0000313" key="12">
    <source>
        <dbReference type="EMBL" id="KKL27535.1"/>
    </source>
</evidence>
<dbReference type="InterPro" id="IPR045864">
    <property type="entry name" value="aa-tRNA-synth_II/BPL/LPL"/>
</dbReference>
<reference evidence="12" key="1">
    <citation type="journal article" date="2015" name="Nature">
        <title>Complex archaea that bridge the gap between prokaryotes and eukaryotes.</title>
        <authorList>
            <person name="Spang A."/>
            <person name="Saw J.H."/>
            <person name="Jorgensen S.L."/>
            <person name="Zaremba-Niedzwiedzka K."/>
            <person name="Martijn J."/>
            <person name="Lind A.E."/>
            <person name="van Eijk R."/>
            <person name="Schleper C."/>
            <person name="Guy L."/>
            <person name="Ettema T.J."/>
        </authorList>
    </citation>
    <scope>NUCLEOTIDE SEQUENCE</scope>
</reference>
<comment type="caution">
    <text evidence="12">The sequence shown here is derived from an EMBL/GenBank/DDBJ whole genome shotgun (WGS) entry which is preliminary data.</text>
</comment>
<dbReference type="InterPro" id="IPR004516">
    <property type="entry name" value="HisRS/HisZ"/>
</dbReference>
<comment type="catalytic activity">
    <reaction evidence="9">
        <text>tRNA(His) + L-histidine + ATP = L-histidyl-tRNA(His) + AMP + diphosphate + H(+)</text>
        <dbReference type="Rhea" id="RHEA:17313"/>
        <dbReference type="Rhea" id="RHEA-COMP:9665"/>
        <dbReference type="Rhea" id="RHEA-COMP:9689"/>
        <dbReference type="ChEBI" id="CHEBI:15378"/>
        <dbReference type="ChEBI" id="CHEBI:30616"/>
        <dbReference type="ChEBI" id="CHEBI:33019"/>
        <dbReference type="ChEBI" id="CHEBI:57595"/>
        <dbReference type="ChEBI" id="CHEBI:78442"/>
        <dbReference type="ChEBI" id="CHEBI:78527"/>
        <dbReference type="ChEBI" id="CHEBI:456215"/>
        <dbReference type="EC" id="6.1.1.21"/>
    </reaction>
</comment>
<comment type="similarity">
    <text evidence="1">Belongs to the class-II aminoacyl-tRNA synthetase family.</text>
</comment>
<evidence type="ECO:0000256" key="2">
    <source>
        <dbReference type="ARBA" id="ARBA00012815"/>
    </source>
</evidence>
<dbReference type="GO" id="GO:0006427">
    <property type="term" value="P:histidyl-tRNA aminoacylation"/>
    <property type="evidence" value="ECO:0007669"/>
    <property type="project" value="TreeGrafter"/>
</dbReference>
<dbReference type="GO" id="GO:0004821">
    <property type="term" value="F:histidine-tRNA ligase activity"/>
    <property type="evidence" value="ECO:0007669"/>
    <property type="project" value="UniProtKB-EC"/>
</dbReference>
<keyword evidence="3" id="KW-0436">Ligase</keyword>
<sequence>GIEAIGSYDPLLDVETIKIATRVYDRLELSGYEVKINSIGCEKCRPGFRKVLKEELSKYKDDLCELCKIRLDRNVFRVLDCKQKKCKEICKNVSSIEEHICNDCSGHFKTVKNTLKDIELEFKIDPHLVRGLDYYTKTVYEITHPSMGARDTICAGGRYDNLISDIGGPPTGAVGFAAGMEASMIAILNTRKKEREKDTSQLAPDAYIVSIGNETRNYCFKLLNTLRQSGISVDMDYECRSTKAQMRTANKLNSRFTIVIGPDELEKGVIKLKDMQTGEEKLVKDTNEVVQVVKRNK</sequence>
<dbReference type="EC" id="6.1.1.21" evidence="2"/>
<dbReference type="InterPro" id="IPR033656">
    <property type="entry name" value="HisRS_anticodon"/>
</dbReference>
<dbReference type="Pfam" id="PF13393">
    <property type="entry name" value="tRNA-synt_His"/>
    <property type="match status" value="1"/>
</dbReference>
<dbReference type="InterPro" id="IPR004154">
    <property type="entry name" value="Anticodon-bd"/>
</dbReference>
<evidence type="ECO:0000256" key="7">
    <source>
        <dbReference type="ARBA" id="ARBA00023146"/>
    </source>
</evidence>
<gene>
    <name evidence="12" type="ORF">LCGC14_2384170</name>
</gene>
<keyword evidence="6" id="KW-0648">Protein biosynthesis</keyword>
<evidence type="ECO:0000256" key="3">
    <source>
        <dbReference type="ARBA" id="ARBA00022598"/>
    </source>
</evidence>
<evidence type="ECO:0000259" key="11">
    <source>
        <dbReference type="Pfam" id="PF13393"/>
    </source>
</evidence>
<evidence type="ECO:0000256" key="6">
    <source>
        <dbReference type="ARBA" id="ARBA00022917"/>
    </source>
</evidence>
<protein>
    <recommendedName>
        <fullName evidence="2">histidine--tRNA ligase</fullName>
        <ecNumber evidence="2">6.1.1.21</ecNumber>
    </recommendedName>
    <alternativeName>
        <fullName evidence="8">Histidyl-tRNA synthetase</fullName>
    </alternativeName>
</protein>
<evidence type="ECO:0000259" key="10">
    <source>
        <dbReference type="Pfam" id="PF03129"/>
    </source>
</evidence>
<dbReference type="SUPFAM" id="SSF52954">
    <property type="entry name" value="Class II aaRS ABD-related"/>
    <property type="match status" value="1"/>
</dbReference>
<dbReference type="PANTHER" id="PTHR43707">
    <property type="entry name" value="HISTIDYL-TRNA SYNTHETASE"/>
    <property type="match status" value="1"/>
</dbReference>
<feature type="domain" description="Class II Histidinyl-tRNA synthetase (HisRS)-like catalytic core" evidence="11">
    <location>
        <begin position="3"/>
        <end position="181"/>
    </location>
</feature>
<feature type="non-terminal residue" evidence="12">
    <location>
        <position position="1"/>
    </location>
</feature>
<dbReference type="CDD" id="cd00859">
    <property type="entry name" value="HisRS_anticodon"/>
    <property type="match status" value="1"/>
</dbReference>
<dbReference type="AlphaFoldDB" id="A0A0F9C021"/>
<feature type="domain" description="Anticodon-binding" evidence="10">
    <location>
        <begin position="206"/>
        <end position="295"/>
    </location>
</feature>
<dbReference type="Pfam" id="PF03129">
    <property type="entry name" value="HGTP_anticodon"/>
    <property type="match status" value="1"/>
</dbReference>
<name>A0A0F9C021_9ZZZZ</name>
<accession>A0A0F9C021</accession>
<evidence type="ECO:0000256" key="4">
    <source>
        <dbReference type="ARBA" id="ARBA00022741"/>
    </source>
</evidence>
<keyword evidence="4" id="KW-0547">Nucleotide-binding</keyword>
<dbReference type="EMBL" id="LAZR01035427">
    <property type="protein sequence ID" value="KKL27535.1"/>
    <property type="molecule type" value="Genomic_DNA"/>
</dbReference>